<dbReference type="PROSITE" id="PS50005">
    <property type="entry name" value="TPR"/>
    <property type="match status" value="1"/>
</dbReference>
<reference evidence="4 5" key="1">
    <citation type="submission" date="2018-06" db="EMBL/GenBank/DDBJ databases">
        <title>Pedobacter endophyticus sp. nov., an endophytic bacterium isolated from a leaf of Triticum aestivum.</title>
        <authorList>
            <person name="Zhang L."/>
        </authorList>
    </citation>
    <scope>NUCLEOTIDE SEQUENCE [LARGE SCALE GENOMIC DNA]</scope>
    <source>
        <strain evidence="4 5">CM134L-2</strain>
    </source>
</reference>
<dbReference type="EMBL" id="SAYW01000004">
    <property type="protein sequence ID" value="RWU06141.1"/>
    <property type="molecule type" value="Genomic_DNA"/>
</dbReference>
<dbReference type="SUPFAM" id="SSF48452">
    <property type="entry name" value="TPR-like"/>
    <property type="match status" value="1"/>
</dbReference>
<protein>
    <submittedName>
        <fullName evidence="4">Uncharacterized protein</fullName>
    </submittedName>
</protein>
<evidence type="ECO:0000313" key="5">
    <source>
        <dbReference type="Proteomes" id="UP000284120"/>
    </source>
</evidence>
<proteinExistence type="predicted"/>
<keyword evidence="5" id="KW-1185">Reference proteome</keyword>
<dbReference type="Gene3D" id="1.25.40.10">
    <property type="entry name" value="Tetratricopeptide repeat domain"/>
    <property type="match status" value="2"/>
</dbReference>
<name>A0A443YQV3_9SPHI</name>
<feature type="repeat" description="TPR" evidence="3">
    <location>
        <begin position="64"/>
        <end position="97"/>
    </location>
</feature>
<dbReference type="RefSeq" id="WP_113647762.1">
    <property type="nucleotide sequence ID" value="NZ_QMHN01000004.1"/>
</dbReference>
<organism evidence="4 5">
    <name type="scientific">Pedobacter chitinilyticus</name>
    <dbReference type="NCBI Taxonomy" id="2233776"/>
    <lineage>
        <taxon>Bacteria</taxon>
        <taxon>Pseudomonadati</taxon>
        <taxon>Bacteroidota</taxon>
        <taxon>Sphingobacteriia</taxon>
        <taxon>Sphingobacteriales</taxon>
        <taxon>Sphingobacteriaceae</taxon>
        <taxon>Pedobacter</taxon>
    </lineage>
</organism>
<dbReference type="PANTHER" id="PTHR44858:SF1">
    <property type="entry name" value="UDP-N-ACETYLGLUCOSAMINE--PEPTIDE N-ACETYLGLUCOSAMINYLTRANSFERASE SPINDLY-RELATED"/>
    <property type="match status" value="1"/>
</dbReference>
<accession>A0A443YQV3</accession>
<dbReference type="InterPro" id="IPR011990">
    <property type="entry name" value="TPR-like_helical_dom_sf"/>
</dbReference>
<dbReference type="AlphaFoldDB" id="A0A443YQV3"/>
<sequence>MSRYLIIFLIVHGTISLKAQRSADYYFQKGNDCMNVIPGTLTTKRVESCILEYSKAIKINSKFWYAYRNRGRAYFFSKRYKKAYLDFNMAISLADKQENPDLFVWRGQCLYELKDYKGAIRDFDYSIPLTSKSDFIYLFRAKAKWKLGLKKEACVDYSIAIKGSPEHKKSIDFMECK</sequence>
<dbReference type="Proteomes" id="UP000284120">
    <property type="component" value="Unassembled WGS sequence"/>
</dbReference>
<keyword evidence="1" id="KW-0677">Repeat</keyword>
<evidence type="ECO:0000256" key="1">
    <source>
        <dbReference type="ARBA" id="ARBA00022737"/>
    </source>
</evidence>
<gene>
    <name evidence="4" type="ORF">DPV69_12660</name>
</gene>
<evidence type="ECO:0000313" key="4">
    <source>
        <dbReference type="EMBL" id="RWU06141.1"/>
    </source>
</evidence>
<dbReference type="InterPro" id="IPR019734">
    <property type="entry name" value="TPR_rpt"/>
</dbReference>
<keyword evidence="2 3" id="KW-0802">TPR repeat</keyword>
<evidence type="ECO:0000256" key="2">
    <source>
        <dbReference type="ARBA" id="ARBA00022803"/>
    </source>
</evidence>
<comment type="caution">
    <text evidence="4">The sequence shown here is derived from an EMBL/GenBank/DDBJ whole genome shotgun (WGS) entry which is preliminary data.</text>
</comment>
<dbReference type="SMART" id="SM00028">
    <property type="entry name" value="TPR"/>
    <property type="match status" value="3"/>
</dbReference>
<dbReference type="InterPro" id="IPR050498">
    <property type="entry name" value="Ycf3"/>
</dbReference>
<dbReference type="PANTHER" id="PTHR44858">
    <property type="entry name" value="TETRATRICOPEPTIDE REPEAT PROTEIN 6"/>
    <property type="match status" value="1"/>
</dbReference>
<dbReference type="OrthoDB" id="736449at2"/>
<evidence type="ECO:0000256" key="3">
    <source>
        <dbReference type="PROSITE-ProRule" id="PRU00339"/>
    </source>
</evidence>